<evidence type="ECO:0000259" key="1">
    <source>
        <dbReference type="Pfam" id="PF21365"/>
    </source>
</evidence>
<organism evidence="2 3">
    <name type="scientific">Aspergillus leporis</name>
    <dbReference type="NCBI Taxonomy" id="41062"/>
    <lineage>
        <taxon>Eukaryota</taxon>
        <taxon>Fungi</taxon>
        <taxon>Dikarya</taxon>
        <taxon>Ascomycota</taxon>
        <taxon>Pezizomycotina</taxon>
        <taxon>Eurotiomycetes</taxon>
        <taxon>Eurotiomycetidae</taxon>
        <taxon>Eurotiales</taxon>
        <taxon>Aspergillaceae</taxon>
        <taxon>Aspergillus</taxon>
        <taxon>Aspergillus subgen. Circumdati</taxon>
    </lineage>
</organism>
<proteinExistence type="predicted"/>
<gene>
    <name evidence="2" type="ORF">BDV29DRAFT_157597</name>
</gene>
<dbReference type="Gene3D" id="3.40.50.1820">
    <property type="entry name" value="alpha/beta hydrolase"/>
    <property type="match status" value="1"/>
</dbReference>
<sequence length="185" mass="20639">MLGSPAVQLGYAVLLFDGLGQGIVFKRDGIPMRPGFETVLSRVLDDLWMLASTHPEWDLDLTRVAVARVSLGGSFALRAAAADTHIVECVTADPVYSLWDVAATCMLKWYLGLMARRIPPLFSHTFTRSISWIAKWTQANNSFTTQRYMFGPRLLVSPVTTPNTAKWLVYLPQTGGNGTKPWTYW</sequence>
<evidence type="ECO:0000313" key="3">
    <source>
        <dbReference type="Proteomes" id="UP000326565"/>
    </source>
</evidence>
<dbReference type="InterPro" id="IPR048395">
    <property type="entry name" value="Glyco_hydro_31_C"/>
</dbReference>
<dbReference type="SUPFAM" id="SSF53474">
    <property type="entry name" value="alpha/beta-Hydrolases"/>
    <property type="match status" value="1"/>
</dbReference>
<accession>A0A5N5WYL1</accession>
<evidence type="ECO:0000313" key="2">
    <source>
        <dbReference type="EMBL" id="KAB8073409.1"/>
    </source>
</evidence>
<dbReference type="OrthoDB" id="249703at2759"/>
<protein>
    <recommendedName>
        <fullName evidence="1">Glycosyl hydrolase family 31 C-terminal domain-containing protein</fullName>
    </recommendedName>
</protein>
<reference evidence="2 3" key="1">
    <citation type="submission" date="2019-04" db="EMBL/GenBank/DDBJ databases">
        <title>Friends and foes A comparative genomics study of 23 Aspergillus species from section Flavi.</title>
        <authorList>
            <consortium name="DOE Joint Genome Institute"/>
            <person name="Kjaerbolling I."/>
            <person name="Vesth T."/>
            <person name="Frisvad J.C."/>
            <person name="Nybo J.L."/>
            <person name="Theobald S."/>
            <person name="Kildgaard S."/>
            <person name="Isbrandt T."/>
            <person name="Kuo A."/>
            <person name="Sato A."/>
            <person name="Lyhne E.K."/>
            <person name="Kogle M.E."/>
            <person name="Wiebenga A."/>
            <person name="Kun R.S."/>
            <person name="Lubbers R.J."/>
            <person name="Makela M.R."/>
            <person name="Barry K."/>
            <person name="Chovatia M."/>
            <person name="Clum A."/>
            <person name="Daum C."/>
            <person name="Haridas S."/>
            <person name="He G."/>
            <person name="LaButti K."/>
            <person name="Lipzen A."/>
            <person name="Mondo S."/>
            <person name="Riley R."/>
            <person name="Salamov A."/>
            <person name="Simmons B.A."/>
            <person name="Magnuson J.K."/>
            <person name="Henrissat B."/>
            <person name="Mortensen U.H."/>
            <person name="Larsen T.O."/>
            <person name="Devries R.P."/>
            <person name="Grigoriev I.V."/>
            <person name="Machida M."/>
            <person name="Baker S.E."/>
            <person name="Andersen M.R."/>
        </authorList>
    </citation>
    <scope>NUCLEOTIDE SEQUENCE [LARGE SCALE GENOMIC DNA]</scope>
    <source>
        <strain evidence="2 3">CBS 151.66</strain>
    </source>
</reference>
<dbReference type="EMBL" id="ML732227">
    <property type="protein sequence ID" value="KAB8073409.1"/>
    <property type="molecule type" value="Genomic_DNA"/>
</dbReference>
<name>A0A5N5WYL1_9EURO</name>
<dbReference type="Proteomes" id="UP000326565">
    <property type="component" value="Unassembled WGS sequence"/>
</dbReference>
<dbReference type="Pfam" id="PF21365">
    <property type="entry name" value="Glyco_hydro_31_3rd"/>
    <property type="match status" value="1"/>
</dbReference>
<keyword evidence="3" id="KW-1185">Reference proteome</keyword>
<dbReference type="AlphaFoldDB" id="A0A5N5WYL1"/>
<dbReference type="InterPro" id="IPR029058">
    <property type="entry name" value="AB_hydrolase_fold"/>
</dbReference>
<feature type="domain" description="Glycosyl hydrolase family 31 C-terminal" evidence="1">
    <location>
        <begin position="138"/>
        <end position="174"/>
    </location>
</feature>